<sequence>MQAPKTRGLRCLLFGVLHGDFPGKEIPASELHTTQHFGQEEGVKPLLGAKLHSVLLSAE</sequence>
<protein>
    <submittedName>
        <fullName evidence="1">Uncharacterized protein</fullName>
    </submittedName>
</protein>
<accession>A0ABY1MPF3</accession>
<organism evidence="1 2">
    <name type="scientific">Acidithiobacillus ferrivorans</name>
    <dbReference type="NCBI Taxonomy" id="160808"/>
    <lineage>
        <taxon>Bacteria</taxon>
        <taxon>Pseudomonadati</taxon>
        <taxon>Pseudomonadota</taxon>
        <taxon>Acidithiobacillia</taxon>
        <taxon>Acidithiobacillales</taxon>
        <taxon>Acidithiobacillaceae</taxon>
        <taxon>Acidithiobacillus</taxon>
    </lineage>
</organism>
<evidence type="ECO:0000313" key="2">
    <source>
        <dbReference type="Proteomes" id="UP000193925"/>
    </source>
</evidence>
<gene>
    <name evidence="1" type="ORF">AFERRI_20429</name>
</gene>
<reference evidence="1 2" key="1">
    <citation type="submission" date="2017-03" db="EMBL/GenBank/DDBJ databases">
        <authorList>
            <person name="Regsiter A."/>
            <person name="William W."/>
        </authorList>
    </citation>
    <scope>NUCLEOTIDE SEQUENCE [LARGE SCALE GENOMIC DNA]</scope>
    <source>
        <strain evidence="1">PRJEB5721</strain>
    </source>
</reference>
<proteinExistence type="predicted"/>
<keyword evidence="2" id="KW-1185">Reference proteome</keyword>
<name>A0ABY1MPF3_9PROT</name>
<evidence type="ECO:0000313" key="1">
    <source>
        <dbReference type="EMBL" id="SMH65646.1"/>
    </source>
</evidence>
<dbReference type="EMBL" id="LT841305">
    <property type="protein sequence ID" value="SMH65646.1"/>
    <property type="molecule type" value="Genomic_DNA"/>
</dbReference>
<dbReference type="Proteomes" id="UP000193925">
    <property type="component" value="Chromosome AFERRI"/>
</dbReference>